<dbReference type="VEuPathDB" id="FungiDB:AMAG_03543"/>
<dbReference type="OrthoDB" id="331602at2759"/>
<name>A0A0L0S9U1_ALLM3</name>
<dbReference type="PANTHER" id="PTHR45615:SF80">
    <property type="entry name" value="GRIP DOMAIN-CONTAINING PROTEIN"/>
    <property type="match status" value="1"/>
</dbReference>
<feature type="coiled-coil region" evidence="1">
    <location>
        <begin position="33"/>
        <end position="205"/>
    </location>
</feature>
<dbReference type="PANTHER" id="PTHR45615">
    <property type="entry name" value="MYOSIN HEAVY CHAIN, NON-MUSCLE"/>
    <property type="match status" value="1"/>
</dbReference>
<keyword evidence="4" id="KW-1185">Reference proteome</keyword>
<sequence>MRPSASRRSNLSAVSRWSAGSSVRGDGVVPSAVAKYQSEIAELQEKLRAKEAEVLSLRNEHTLEVDSLQSTVTQLQKDFATTTARCSTLDEQRKFLYHKKAKLEKDMQDLRTELEQAKSREVSTTTRLETQLEELQAKCQHLEREAKRATHAEAQHMQLIQSTVEVQDKEISQVQGRNEALARENRALLQKLSAVEAKYETLHAEHVKTKKEALLYGGVSAQRNEVLRNVQYMSELEAKNTALTAEVARLRDLQRATHLLEEEKLALSQKLKGMDELRHRVVVLEAERDELQTRLGAWATVPKSPTDVLAELEAVRMQLARKTEELEVAKENVQAAMSQRDQVNAMLAKAKAQTKEADDKYWAEHANHLKYKRMAADFERNANELRTQLQEMADEAVRSSGARGNTAAAAAARVAQLESETARLQLELTAATAAGAPSAKKRKLDTDPTAAAGPDQSATPVVVTYDHPIVTNLLTTVTDLFGYTFPALSDSQAVVQSQTAAVSDGQFVFTRAPDGHAQLERIRGDEYHAFHQNRMSEWAKRKNLTGFLAAVKLAELGGDDLVAPSSNAPAAGPPASAS</sequence>
<protein>
    <recommendedName>
        <fullName evidence="5">Spindle assembly checkpoint component MAD1</fullName>
    </recommendedName>
</protein>
<keyword evidence="1" id="KW-0175">Coiled coil</keyword>
<feature type="coiled-coil region" evidence="1">
    <location>
        <begin position="233"/>
        <end position="434"/>
    </location>
</feature>
<evidence type="ECO:0000313" key="3">
    <source>
        <dbReference type="EMBL" id="KNE59226.1"/>
    </source>
</evidence>
<evidence type="ECO:0000313" key="4">
    <source>
        <dbReference type="Proteomes" id="UP000054350"/>
    </source>
</evidence>
<proteinExistence type="predicted"/>
<accession>A0A0L0S9U1</accession>
<evidence type="ECO:0000256" key="2">
    <source>
        <dbReference type="SAM" id="MobiDB-lite"/>
    </source>
</evidence>
<evidence type="ECO:0008006" key="5">
    <source>
        <dbReference type="Google" id="ProtNLM"/>
    </source>
</evidence>
<dbReference type="AlphaFoldDB" id="A0A0L0S9U1"/>
<evidence type="ECO:0000256" key="1">
    <source>
        <dbReference type="SAM" id="Coils"/>
    </source>
</evidence>
<dbReference type="EMBL" id="GG745334">
    <property type="protein sequence ID" value="KNE59226.1"/>
    <property type="molecule type" value="Genomic_DNA"/>
</dbReference>
<dbReference type="STRING" id="578462.A0A0L0S9U1"/>
<reference evidence="3 4" key="1">
    <citation type="submission" date="2009-11" db="EMBL/GenBank/DDBJ databases">
        <title>Annotation of Allomyces macrogynus ATCC 38327.</title>
        <authorList>
            <consortium name="The Broad Institute Genome Sequencing Platform"/>
            <person name="Russ C."/>
            <person name="Cuomo C."/>
            <person name="Burger G."/>
            <person name="Gray M.W."/>
            <person name="Holland P.W.H."/>
            <person name="King N."/>
            <person name="Lang F.B.F."/>
            <person name="Roger A.J."/>
            <person name="Ruiz-Trillo I."/>
            <person name="Young S.K."/>
            <person name="Zeng Q."/>
            <person name="Gargeya S."/>
            <person name="Fitzgerald M."/>
            <person name="Haas B."/>
            <person name="Abouelleil A."/>
            <person name="Alvarado L."/>
            <person name="Arachchi H.M."/>
            <person name="Berlin A."/>
            <person name="Chapman S.B."/>
            <person name="Gearin G."/>
            <person name="Goldberg J."/>
            <person name="Griggs A."/>
            <person name="Gujja S."/>
            <person name="Hansen M."/>
            <person name="Heiman D."/>
            <person name="Howarth C."/>
            <person name="Larimer J."/>
            <person name="Lui A."/>
            <person name="MacDonald P.J.P."/>
            <person name="McCowen C."/>
            <person name="Montmayeur A."/>
            <person name="Murphy C."/>
            <person name="Neiman D."/>
            <person name="Pearson M."/>
            <person name="Priest M."/>
            <person name="Roberts A."/>
            <person name="Saif S."/>
            <person name="Shea T."/>
            <person name="Sisk P."/>
            <person name="Stolte C."/>
            <person name="Sykes S."/>
            <person name="Wortman J."/>
            <person name="Nusbaum C."/>
            <person name="Birren B."/>
        </authorList>
    </citation>
    <scope>NUCLEOTIDE SEQUENCE [LARGE SCALE GENOMIC DNA]</scope>
    <source>
        <strain evidence="3 4">ATCC 38327</strain>
    </source>
</reference>
<dbReference type="Proteomes" id="UP000054350">
    <property type="component" value="Unassembled WGS sequence"/>
</dbReference>
<gene>
    <name evidence="3" type="ORF">AMAG_03543</name>
</gene>
<dbReference type="InterPro" id="IPR008672">
    <property type="entry name" value="Mad1"/>
</dbReference>
<reference evidence="4" key="2">
    <citation type="submission" date="2009-11" db="EMBL/GenBank/DDBJ databases">
        <title>The Genome Sequence of Allomyces macrogynus strain ATCC 38327.</title>
        <authorList>
            <consortium name="The Broad Institute Genome Sequencing Platform"/>
            <person name="Russ C."/>
            <person name="Cuomo C."/>
            <person name="Shea T."/>
            <person name="Young S.K."/>
            <person name="Zeng Q."/>
            <person name="Koehrsen M."/>
            <person name="Haas B."/>
            <person name="Borodovsky M."/>
            <person name="Guigo R."/>
            <person name="Alvarado L."/>
            <person name="Berlin A."/>
            <person name="Borenstein D."/>
            <person name="Chen Z."/>
            <person name="Engels R."/>
            <person name="Freedman E."/>
            <person name="Gellesch M."/>
            <person name="Goldberg J."/>
            <person name="Griggs A."/>
            <person name="Gujja S."/>
            <person name="Heiman D."/>
            <person name="Hepburn T."/>
            <person name="Howarth C."/>
            <person name="Jen D."/>
            <person name="Larson L."/>
            <person name="Lewis B."/>
            <person name="Mehta T."/>
            <person name="Park D."/>
            <person name="Pearson M."/>
            <person name="Roberts A."/>
            <person name="Saif S."/>
            <person name="Shenoy N."/>
            <person name="Sisk P."/>
            <person name="Stolte C."/>
            <person name="Sykes S."/>
            <person name="Walk T."/>
            <person name="White J."/>
            <person name="Yandava C."/>
            <person name="Burger G."/>
            <person name="Gray M.W."/>
            <person name="Holland P.W.H."/>
            <person name="King N."/>
            <person name="Lang F.B.F."/>
            <person name="Roger A.J."/>
            <person name="Ruiz-Trillo I."/>
            <person name="Lander E."/>
            <person name="Nusbaum C."/>
        </authorList>
    </citation>
    <scope>NUCLEOTIDE SEQUENCE [LARGE SCALE GENOMIC DNA]</scope>
    <source>
        <strain evidence="4">ATCC 38327</strain>
    </source>
</reference>
<organism evidence="3 4">
    <name type="scientific">Allomyces macrogynus (strain ATCC 38327)</name>
    <name type="common">Allomyces javanicus var. macrogynus</name>
    <dbReference type="NCBI Taxonomy" id="578462"/>
    <lineage>
        <taxon>Eukaryota</taxon>
        <taxon>Fungi</taxon>
        <taxon>Fungi incertae sedis</taxon>
        <taxon>Blastocladiomycota</taxon>
        <taxon>Blastocladiomycetes</taxon>
        <taxon>Blastocladiales</taxon>
        <taxon>Blastocladiaceae</taxon>
        <taxon>Allomyces</taxon>
    </lineage>
</organism>
<dbReference type="Pfam" id="PF05557">
    <property type="entry name" value="MAD"/>
    <property type="match status" value="1"/>
</dbReference>
<dbReference type="GO" id="GO:0007094">
    <property type="term" value="P:mitotic spindle assembly checkpoint signaling"/>
    <property type="evidence" value="ECO:0007669"/>
    <property type="project" value="InterPro"/>
</dbReference>
<feature type="region of interest" description="Disordered" evidence="2">
    <location>
        <begin position="435"/>
        <end position="456"/>
    </location>
</feature>